<keyword evidence="3" id="KW-1185">Reference proteome</keyword>
<name>A0A1X6Z3H2_9RHOB</name>
<proteinExistence type="predicted"/>
<evidence type="ECO:0000313" key="3">
    <source>
        <dbReference type="Proteomes" id="UP000193778"/>
    </source>
</evidence>
<evidence type="ECO:0000313" key="2">
    <source>
        <dbReference type="EMBL" id="SLN39819.1"/>
    </source>
</evidence>
<sequence>MARYDWPPDLRKVPETVAMRAEANSARDADTAVPGGLGDLDALGDVVTAGFEAERQWLPMGPTILRQSTGTGSPTVAGRIRDLAVHPGGQRAYAGAANGGVWTTQDGGASWDPLASWALSGATSRDDLILTVGALLVEWGATANDDVIYVGTGELKPRFAPRAGTKHGGIGVLRLNGTVGATLANLGTNRWQREAVNLIGMGVYRLARDPATPLTQTAADTARIVAATSHGLFVRDGPFVEDATWTYQDFTGGQFGRDIEGACTDVLWTVQGLFVALMGVGDAVDGVWHSTSGPTGTFQRIEPTDFEAGNRLVFAASPVEPRRIYVAGKKTQPVVGKEGLAAGWLIDLTHTPAGVAGTPVAAVPIANWPFGVYTANVTFDGTNYLINKPDQSHFDNSLAVVDDGSGNDVVFVGGAGKGGEAHIYRLPITGTAAAGDLDAGFTLANQASAGTTGVSISGPPVSDPTYVGGGIHSDVHALRPAGATIWVGCDGGVYTRPDTASGGGTSRNVGLPTLEPGYLRSHPTLDEHLIAGLQDNGFIERVGGGLWQRRDSGDGGGCAYHPTQPNHVVKQYINADWDFIPARQPRGPALRRAWNALWQKERDESSIANFYSGPLALPGRNANMARLFIGTHRIWMTDNWRAGGPPSTAWMTWRTLPSGSDPHTTQSATIPGTNAGNDINQDRLTYNNQWDPVAVIEVLNSGNPSTSAGTRIAVLSKYTVRVFEFSAATSSWTSLTDAIVSGERPSGTSAGDDEPDPFLEYLPYNDGVVWTDLAPHTDTAFYVATSGRTRRNESGGLVPDTDYDTLWWYNGSGRWYPTGLRTTPPNAATGRSGTPASVHSVLVDRQTPNTVWAGTRIGVFEGQIDTSGEHPSWTWRPIMEGLPQTLVEDLSLFRSGTDANARVYLRAALVSLGVWERDVSPTPHTVGRSYIRAVPIDGGRGELPDPVFEPMAAPPGPALAVDSSPDILFYANSLPSGPWDEYFFSTATSQTTTIEQSDMDCLVQIHHRHVTPLDPSGMRVNLFALSHPTATPLSGITVDANLRNALMNGVNGATTPRQIPLATAGLALQLIEAKNPSAPLSFRRPGVVNFDFVDLTRVSGEATPDMVTLISIIDPTNHPFTAAEISPRGSETTINLDQVLRRSAYVAARRLTRS</sequence>
<protein>
    <recommendedName>
        <fullName evidence="4">Glycosyl hydrolase</fullName>
    </recommendedName>
</protein>
<evidence type="ECO:0008006" key="4">
    <source>
        <dbReference type="Google" id="ProtNLM"/>
    </source>
</evidence>
<dbReference type="Proteomes" id="UP000193778">
    <property type="component" value="Unassembled WGS sequence"/>
</dbReference>
<accession>A0A1X6Z3H2</accession>
<gene>
    <name evidence="2" type="ORF">RUM8411_01789</name>
</gene>
<dbReference type="EMBL" id="FWFP01000004">
    <property type="protein sequence ID" value="SLN39819.1"/>
    <property type="molecule type" value="Genomic_DNA"/>
</dbReference>
<dbReference type="Gene3D" id="2.130.10.10">
    <property type="entry name" value="YVTN repeat-like/Quinoprotein amine dehydrogenase"/>
    <property type="match status" value="1"/>
</dbReference>
<dbReference type="OrthoDB" id="9764804at2"/>
<feature type="region of interest" description="Disordered" evidence="1">
    <location>
        <begin position="659"/>
        <end position="678"/>
    </location>
</feature>
<dbReference type="InterPro" id="IPR015943">
    <property type="entry name" value="WD40/YVTN_repeat-like_dom_sf"/>
</dbReference>
<reference evidence="3" key="1">
    <citation type="submission" date="2017-03" db="EMBL/GenBank/DDBJ databases">
        <authorList>
            <person name="Rodrigo-Torres L."/>
            <person name="Arahal R.D."/>
            <person name="Lucena T."/>
        </authorList>
    </citation>
    <scope>NUCLEOTIDE SEQUENCE [LARGE SCALE GENOMIC DNA]</scope>
    <source>
        <strain evidence="3">CECT 8411</strain>
    </source>
</reference>
<dbReference type="RefSeq" id="WP_085822310.1">
    <property type="nucleotide sequence ID" value="NZ_FWFP01000004.1"/>
</dbReference>
<evidence type="ECO:0000256" key="1">
    <source>
        <dbReference type="SAM" id="MobiDB-lite"/>
    </source>
</evidence>
<organism evidence="2 3">
    <name type="scientific">Ruegeria meonggei</name>
    <dbReference type="NCBI Taxonomy" id="1446476"/>
    <lineage>
        <taxon>Bacteria</taxon>
        <taxon>Pseudomonadati</taxon>
        <taxon>Pseudomonadota</taxon>
        <taxon>Alphaproteobacteria</taxon>
        <taxon>Rhodobacterales</taxon>
        <taxon>Roseobacteraceae</taxon>
        <taxon>Ruegeria</taxon>
    </lineage>
</organism>
<dbReference type="AlphaFoldDB" id="A0A1X6Z3H2"/>